<dbReference type="PANTHER" id="PTHR31669">
    <property type="entry name" value="PROTEIN FAR1-RELATED SEQUENCE 10-RELATED"/>
    <property type="match status" value="1"/>
</dbReference>
<accession>A0AAE0AF73</accession>
<keyword evidence="1" id="KW-0479">Metal-binding</keyword>
<dbReference type="Proteomes" id="UP001281410">
    <property type="component" value="Unassembled WGS sequence"/>
</dbReference>
<evidence type="ECO:0000259" key="2">
    <source>
        <dbReference type="Pfam" id="PF10551"/>
    </source>
</evidence>
<sequence length="215" mass="25237">MDYGHFGDVISFDITYKTNKENQSFGVFVGLNHHRETVIFGAALMYDETVDLFIWLLETFLQAMSEKTPKTILTDQDAAMTKAISHVMPNTYHRLCTWHMMQNALKYVNVVFRGPGGVKSILSKFIDDIEEENQFLIAWNEMLEKYNAQNNNWLKSIFNIREKWAYAYVRHVWSTGMKSMQLSESFNANLKDYLKSDLNVEQFFMHFGRVVNDKR</sequence>
<protein>
    <recommendedName>
        <fullName evidence="1">Protein FAR1-RELATED SEQUENCE</fullName>
    </recommendedName>
</protein>
<keyword evidence="1" id="KW-0539">Nucleus</keyword>
<proteinExistence type="inferred from homology"/>
<keyword evidence="4" id="KW-1185">Reference proteome</keyword>
<keyword evidence="1" id="KW-0862">Zinc</keyword>
<dbReference type="AlphaFoldDB" id="A0AAE0AF73"/>
<comment type="similarity">
    <text evidence="1">Belongs to the FHY3/FAR1 family.</text>
</comment>
<keyword evidence="1" id="KW-0863">Zinc-finger</keyword>
<feature type="domain" description="MULE transposase" evidence="2">
    <location>
        <begin position="9"/>
        <end position="103"/>
    </location>
</feature>
<dbReference type="InterPro" id="IPR031052">
    <property type="entry name" value="FHY3/FAR1"/>
</dbReference>
<comment type="subcellular location">
    <subcellularLocation>
        <location evidence="1">Nucleus</location>
    </subcellularLocation>
</comment>
<evidence type="ECO:0000313" key="4">
    <source>
        <dbReference type="Proteomes" id="UP001281410"/>
    </source>
</evidence>
<evidence type="ECO:0000256" key="1">
    <source>
        <dbReference type="RuleBase" id="RU367018"/>
    </source>
</evidence>
<name>A0AAE0AF73_9ROSI</name>
<organism evidence="3 4">
    <name type="scientific">Dipteronia sinensis</name>
    <dbReference type="NCBI Taxonomy" id="43782"/>
    <lineage>
        <taxon>Eukaryota</taxon>
        <taxon>Viridiplantae</taxon>
        <taxon>Streptophyta</taxon>
        <taxon>Embryophyta</taxon>
        <taxon>Tracheophyta</taxon>
        <taxon>Spermatophyta</taxon>
        <taxon>Magnoliopsida</taxon>
        <taxon>eudicotyledons</taxon>
        <taxon>Gunneridae</taxon>
        <taxon>Pentapetalae</taxon>
        <taxon>rosids</taxon>
        <taxon>malvids</taxon>
        <taxon>Sapindales</taxon>
        <taxon>Sapindaceae</taxon>
        <taxon>Hippocastanoideae</taxon>
        <taxon>Acereae</taxon>
        <taxon>Dipteronia</taxon>
    </lineage>
</organism>
<dbReference type="Pfam" id="PF10551">
    <property type="entry name" value="MULE"/>
    <property type="match status" value="1"/>
</dbReference>
<comment type="caution">
    <text evidence="3">The sequence shown here is derived from an EMBL/GenBank/DDBJ whole genome shotgun (WGS) entry which is preliminary data.</text>
</comment>
<reference evidence="3" key="1">
    <citation type="journal article" date="2023" name="Plant J.">
        <title>Genome sequences and population genomics provide insights into the demographic history, inbreeding, and mutation load of two 'living fossil' tree species of Dipteronia.</title>
        <authorList>
            <person name="Feng Y."/>
            <person name="Comes H.P."/>
            <person name="Chen J."/>
            <person name="Zhu S."/>
            <person name="Lu R."/>
            <person name="Zhang X."/>
            <person name="Li P."/>
            <person name="Qiu J."/>
            <person name="Olsen K.M."/>
            <person name="Qiu Y."/>
        </authorList>
    </citation>
    <scope>NUCLEOTIDE SEQUENCE</scope>
    <source>
        <strain evidence="3">NBL</strain>
    </source>
</reference>
<evidence type="ECO:0000313" key="3">
    <source>
        <dbReference type="EMBL" id="KAK3212080.1"/>
    </source>
</evidence>
<dbReference type="PANTHER" id="PTHR31669:SF251">
    <property type="entry name" value="PROTEIN FAR1-RELATED SEQUENCE"/>
    <property type="match status" value="1"/>
</dbReference>
<dbReference type="GO" id="GO:0008270">
    <property type="term" value="F:zinc ion binding"/>
    <property type="evidence" value="ECO:0007669"/>
    <property type="project" value="UniProtKB-UniRule"/>
</dbReference>
<dbReference type="InterPro" id="IPR018289">
    <property type="entry name" value="MULE_transposase_dom"/>
</dbReference>
<gene>
    <name evidence="3" type="ORF">Dsin_016786</name>
</gene>
<dbReference type="GO" id="GO:0006355">
    <property type="term" value="P:regulation of DNA-templated transcription"/>
    <property type="evidence" value="ECO:0007669"/>
    <property type="project" value="UniProtKB-UniRule"/>
</dbReference>
<dbReference type="EMBL" id="JANJYJ010000005">
    <property type="protein sequence ID" value="KAK3212080.1"/>
    <property type="molecule type" value="Genomic_DNA"/>
</dbReference>
<comment type="function">
    <text evidence="1">Putative transcription activator involved in regulating light control of development.</text>
</comment>
<dbReference type="GO" id="GO:0005634">
    <property type="term" value="C:nucleus"/>
    <property type="evidence" value="ECO:0007669"/>
    <property type="project" value="UniProtKB-SubCell"/>
</dbReference>